<comment type="caution">
    <text evidence="5">The sequence shown here is derived from an EMBL/GenBank/DDBJ whole genome shotgun (WGS) entry which is preliminary data.</text>
</comment>
<evidence type="ECO:0000313" key="5">
    <source>
        <dbReference type="EMBL" id="KAK6161960.1"/>
    </source>
</evidence>
<dbReference type="Proteomes" id="UP001318860">
    <property type="component" value="Unassembled WGS sequence"/>
</dbReference>
<reference evidence="5 6" key="1">
    <citation type="journal article" date="2021" name="Comput. Struct. Biotechnol. J.">
        <title>De novo genome assembly of the potent medicinal plant Rehmannia glutinosa using nanopore technology.</title>
        <authorList>
            <person name="Ma L."/>
            <person name="Dong C."/>
            <person name="Song C."/>
            <person name="Wang X."/>
            <person name="Zheng X."/>
            <person name="Niu Y."/>
            <person name="Chen S."/>
            <person name="Feng W."/>
        </authorList>
    </citation>
    <scope>NUCLEOTIDE SEQUENCE [LARGE SCALE GENOMIC DNA]</scope>
    <source>
        <strain evidence="5">DH-2019</strain>
    </source>
</reference>
<keyword evidence="6" id="KW-1185">Reference proteome</keyword>
<feature type="compositionally biased region" description="Polar residues" evidence="2">
    <location>
        <begin position="295"/>
        <end position="304"/>
    </location>
</feature>
<dbReference type="Pfam" id="PF22992">
    <property type="entry name" value="C2CH-4th_BIRD-IDD"/>
    <property type="match status" value="1"/>
</dbReference>
<keyword evidence="3" id="KW-0812">Transmembrane</keyword>
<feature type="region of interest" description="Disordered" evidence="2">
    <location>
        <begin position="295"/>
        <end position="317"/>
    </location>
</feature>
<feature type="transmembrane region" description="Helical" evidence="3">
    <location>
        <begin position="133"/>
        <end position="152"/>
    </location>
</feature>
<protein>
    <recommendedName>
        <fullName evidence="4">C2H2-type domain-containing protein</fullName>
    </recommendedName>
</protein>
<dbReference type="EMBL" id="JABTTQ020000002">
    <property type="protein sequence ID" value="KAK6161960.1"/>
    <property type="molecule type" value="Genomic_DNA"/>
</dbReference>
<keyword evidence="3" id="KW-0472">Membrane</keyword>
<keyword evidence="1" id="KW-0863">Zinc-finger</keyword>
<evidence type="ECO:0000313" key="6">
    <source>
        <dbReference type="Proteomes" id="UP001318860"/>
    </source>
</evidence>
<name>A0ABR0XSE8_REHGL</name>
<proteinExistence type="predicted"/>
<evidence type="ECO:0000256" key="3">
    <source>
        <dbReference type="SAM" id="Phobius"/>
    </source>
</evidence>
<keyword evidence="1" id="KW-0862">Zinc</keyword>
<evidence type="ECO:0000259" key="4">
    <source>
        <dbReference type="PROSITE" id="PS50157"/>
    </source>
</evidence>
<dbReference type="InterPro" id="IPR055185">
    <property type="entry name" value="C2CH-4th_BIRD-IDD"/>
</dbReference>
<feature type="compositionally biased region" description="Polar residues" evidence="2">
    <location>
        <begin position="233"/>
        <end position="243"/>
    </location>
</feature>
<dbReference type="PANTHER" id="PTHR10593">
    <property type="entry name" value="SERINE/THREONINE-PROTEIN KINASE RIO"/>
    <property type="match status" value="1"/>
</dbReference>
<feature type="domain" description="C2H2-type" evidence="4">
    <location>
        <begin position="35"/>
        <end position="57"/>
    </location>
</feature>
<feature type="region of interest" description="Disordered" evidence="2">
    <location>
        <begin position="216"/>
        <end position="260"/>
    </location>
</feature>
<dbReference type="InterPro" id="IPR055186">
    <property type="entry name" value="C2H2-2nd_BIRD-IDD"/>
</dbReference>
<dbReference type="PROSITE" id="PS50157">
    <property type="entry name" value="ZINC_FINGER_C2H2_2"/>
    <property type="match status" value="1"/>
</dbReference>
<dbReference type="InterPro" id="IPR031140">
    <property type="entry name" value="IDD1-16"/>
</dbReference>
<keyword evidence="3" id="KW-1133">Transmembrane helix</keyword>
<keyword evidence="1" id="KW-0479">Metal-binding</keyword>
<sequence length="389" mass="43357">MYGFYRILLVSAAIQIPRRRWWRYPEIPNGDEQIRVCEICNKGFQRDQNLQLHRRGHNLPWKLKQRNNKEVIKKKVYVCPEPSCVHHDPSRALGDLTGIKNTSRENMERKNGNVKNAQNVMLFNLIGKLIPRFVVLVSIVVIVVPFFQYTVWRDSFITHRAFCDALAEESSRSMTQNPIFLSSQTPPNNIHHPLIPVLKQETQNFNLLPPWLSSAEAPGAGAPTNHPLFNSPRVEQSIHQDPTNPNNNNNNNNNNNIPTTFSISTPSPPSLMSKTALLQKAAQMGVTMSTNKMPYHHQTTSSDLSRPHHHHNHVGAPGFCATSSTINTAGLPSREENIMGTGFMHGLASFGDKGNASVTSGCMQLQGNMNMVSSSLTSTSCGFDGSLAF</sequence>
<organism evidence="5 6">
    <name type="scientific">Rehmannia glutinosa</name>
    <name type="common">Chinese foxglove</name>
    <dbReference type="NCBI Taxonomy" id="99300"/>
    <lineage>
        <taxon>Eukaryota</taxon>
        <taxon>Viridiplantae</taxon>
        <taxon>Streptophyta</taxon>
        <taxon>Embryophyta</taxon>
        <taxon>Tracheophyta</taxon>
        <taxon>Spermatophyta</taxon>
        <taxon>Magnoliopsida</taxon>
        <taxon>eudicotyledons</taxon>
        <taxon>Gunneridae</taxon>
        <taxon>Pentapetalae</taxon>
        <taxon>asterids</taxon>
        <taxon>lamiids</taxon>
        <taxon>Lamiales</taxon>
        <taxon>Orobanchaceae</taxon>
        <taxon>Rehmannieae</taxon>
        <taxon>Rehmannia</taxon>
    </lineage>
</organism>
<dbReference type="InterPro" id="IPR013087">
    <property type="entry name" value="Znf_C2H2_type"/>
</dbReference>
<evidence type="ECO:0000256" key="1">
    <source>
        <dbReference type="PROSITE-ProRule" id="PRU00042"/>
    </source>
</evidence>
<feature type="compositionally biased region" description="Low complexity" evidence="2">
    <location>
        <begin position="244"/>
        <end position="260"/>
    </location>
</feature>
<dbReference type="PANTHER" id="PTHR10593:SF236">
    <property type="entry name" value="PROTEIN INDETERMINATE-DOMAIN 11"/>
    <property type="match status" value="1"/>
</dbReference>
<dbReference type="PROSITE" id="PS00028">
    <property type="entry name" value="ZINC_FINGER_C2H2_1"/>
    <property type="match status" value="1"/>
</dbReference>
<accession>A0ABR0XSE8</accession>
<dbReference type="Pfam" id="PF22996">
    <property type="entry name" value="C2H2-2nd_BIRD-IDD"/>
    <property type="match status" value="1"/>
</dbReference>
<gene>
    <name evidence="5" type="ORF">DH2020_001801</name>
</gene>
<evidence type="ECO:0000256" key="2">
    <source>
        <dbReference type="SAM" id="MobiDB-lite"/>
    </source>
</evidence>